<evidence type="ECO:0000313" key="3">
    <source>
        <dbReference type="Proteomes" id="UP000219546"/>
    </source>
</evidence>
<keyword evidence="1" id="KW-0472">Membrane</keyword>
<accession>A0A285CM77</accession>
<gene>
    <name evidence="2" type="ORF">SAMN05877753_102367</name>
</gene>
<dbReference type="Proteomes" id="UP000219546">
    <property type="component" value="Unassembled WGS sequence"/>
</dbReference>
<keyword evidence="1" id="KW-0812">Transmembrane</keyword>
<dbReference type="NCBIfam" id="TIGR02878">
    <property type="entry name" value="spore_ypjB"/>
    <property type="match status" value="1"/>
</dbReference>
<proteinExistence type="predicted"/>
<evidence type="ECO:0000256" key="1">
    <source>
        <dbReference type="SAM" id="Phobius"/>
    </source>
</evidence>
<dbReference type="RefSeq" id="WP_179714181.1">
    <property type="nucleotide sequence ID" value="NZ_JBEPMQ010000001.1"/>
</dbReference>
<dbReference type="AlphaFoldDB" id="A0A285CM77"/>
<keyword evidence="1" id="KW-1133">Transmembrane helix</keyword>
<dbReference type="InterPro" id="IPR014231">
    <property type="entry name" value="Spore_YpjB"/>
</dbReference>
<reference evidence="2 3" key="1">
    <citation type="submission" date="2017-08" db="EMBL/GenBank/DDBJ databases">
        <authorList>
            <person name="de Groot N.N."/>
        </authorList>
    </citation>
    <scope>NUCLEOTIDE SEQUENCE [LARGE SCALE GENOMIC DNA]</scope>
    <source>
        <strain evidence="2 3">JC228</strain>
    </source>
</reference>
<evidence type="ECO:0000313" key="2">
    <source>
        <dbReference type="EMBL" id="SNX68158.1"/>
    </source>
</evidence>
<sequence length="263" mass="30194">MKIRFIGMVVTLIFLWTFTGQAANITPLESLSNLSDKALQLTKAGHYDRAESIMEQFSNQFQQLSGQMVFTMDQVQVISIAQQEAMDALDDSSLSQDERVSSMIKFRLVLDALVSDYQPLWTQMEDTIMEVYNQAVGAAQSKDIQKFHTMYNTFLSQYNLIYPSLKLDVPAEAVLKVDARVQYIDEFRPEVFNDPNGIKELEALAQDLKSLFDQSDEDEADPSLWWVITTTGSIIILTLSYVGFRKYKGDQHKRRRYPKKQND</sequence>
<protein>
    <submittedName>
        <fullName evidence="2">Sporulation protein YpjB</fullName>
    </submittedName>
</protein>
<dbReference type="Pfam" id="PF09577">
    <property type="entry name" value="Spore_YpjB"/>
    <property type="match status" value="1"/>
</dbReference>
<keyword evidence="3" id="KW-1185">Reference proteome</keyword>
<name>A0A285CM77_9BACI</name>
<organism evidence="2 3">
    <name type="scientific">Bacillus oleivorans</name>
    <dbReference type="NCBI Taxonomy" id="1448271"/>
    <lineage>
        <taxon>Bacteria</taxon>
        <taxon>Bacillati</taxon>
        <taxon>Bacillota</taxon>
        <taxon>Bacilli</taxon>
        <taxon>Bacillales</taxon>
        <taxon>Bacillaceae</taxon>
        <taxon>Bacillus</taxon>
    </lineage>
</organism>
<dbReference type="EMBL" id="OAOP01000002">
    <property type="protein sequence ID" value="SNX68158.1"/>
    <property type="molecule type" value="Genomic_DNA"/>
</dbReference>
<feature type="transmembrane region" description="Helical" evidence="1">
    <location>
        <begin position="224"/>
        <end position="244"/>
    </location>
</feature>